<dbReference type="EMBL" id="JABAYA010000066">
    <property type="protein sequence ID" value="KAF7727049.1"/>
    <property type="molecule type" value="Genomic_DNA"/>
</dbReference>
<accession>A0A8H7BXA2</accession>
<evidence type="ECO:0000256" key="5">
    <source>
        <dbReference type="ARBA" id="ARBA00022989"/>
    </source>
</evidence>
<dbReference type="PANTHER" id="PTHR13533">
    <property type="entry name" value="N-ACETYLNEURAMINATE 9-O-ACETYLTRANSFERASE"/>
    <property type="match status" value="1"/>
</dbReference>
<evidence type="ECO:0000256" key="1">
    <source>
        <dbReference type="ARBA" id="ARBA00004141"/>
    </source>
</evidence>
<evidence type="ECO:0000256" key="6">
    <source>
        <dbReference type="ARBA" id="ARBA00023136"/>
    </source>
</evidence>
<evidence type="ECO:0000259" key="10">
    <source>
        <dbReference type="Pfam" id="PF07779"/>
    </source>
</evidence>
<dbReference type="PANTHER" id="PTHR13533:SF1">
    <property type="entry name" value="N-ACETYLNEURAMINATE 9-O-ACETYLTRANSFERASE"/>
    <property type="match status" value="1"/>
</dbReference>
<keyword evidence="6 9" id="KW-0472">Membrane</keyword>
<feature type="compositionally biased region" description="Polar residues" evidence="8">
    <location>
        <begin position="731"/>
        <end position="743"/>
    </location>
</feature>
<feature type="transmembrane region" description="Helical" evidence="9">
    <location>
        <begin position="593"/>
        <end position="612"/>
    </location>
</feature>
<dbReference type="OrthoDB" id="1932925at2759"/>
<feature type="transmembrane region" description="Helical" evidence="9">
    <location>
        <begin position="371"/>
        <end position="388"/>
    </location>
</feature>
<comment type="similarity">
    <text evidence="2">Belongs to the PC-esterase family. CASD1 subfamily.</text>
</comment>
<feature type="transmembrane region" description="Helical" evidence="9">
    <location>
        <begin position="659"/>
        <end position="679"/>
    </location>
</feature>
<evidence type="ECO:0000256" key="7">
    <source>
        <dbReference type="ARBA" id="ARBA00023180"/>
    </source>
</evidence>
<protein>
    <recommendedName>
        <fullName evidence="10">Cas1p 10 TM acyl transferase domain-containing protein</fullName>
    </recommendedName>
</protein>
<dbReference type="GO" id="GO:0016407">
    <property type="term" value="F:acetyltransferase activity"/>
    <property type="evidence" value="ECO:0007669"/>
    <property type="project" value="TreeGrafter"/>
</dbReference>
<keyword evidence="4 9" id="KW-0812">Transmembrane</keyword>
<feature type="transmembrane region" description="Helical" evidence="9">
    <location>
        <begin position="294"/>
        <end position="316"/>
    </location>
</feature>
<dbReference type="GO" id="GO:0016020">
    <property type="term" value="C:membrane"/>
    <property type="evidence" value="ECO:0007669"/>
    <property type="project" value="UniProtKB-SubCell"/>
</dbReference>
<feature type="transmembrane region" description="Helical" evidence="9">
    <location>
        <begin position="480"/>
        <end position="501"/>
    </location>
</feature>
<evidence type="ECO:0000313" key="11">
    <source>
        <dbReference type="EMBL" id="KAF7727049.1"/>
    </source>
</evidence>
<dbReference type="AlphaFoldDB" id="A0A8H7BXA2"/>
<dbReference type="Proteomes" id="UP000605846">
    <property type="component" value="Unassembled WGS sequence"/>
</dbReference>
<feature type="transmembrane region" description="Helical" evidence="9">
    <location>
        <begin position="449"/>
        <end position="468"/>
    </location>
</feature>
<feature type="transmembrane region" description="Helical" evidence="9">
    <location>
        <begin position="562"/>
        <end position="577"/>
    </location>
</feature>
<name>A0A8H7BXA2_9FUNG</name>
<evidence type="ECO:0000256" key="3">
    <source>
        <dbReference type="ARBA" id="ARBA00022679"/>
    </source>
</evidence>
<dbReference type="GO" id="GO:0005975">
    <property type="term" value="P:carbohydrate metabolic process"/>
    <property type="evidence" value="ECO:0007669"/>
    <property type="project" value="TreeGrafter"/>
</dbReference>
<feature type="region of interest" description="Disordered" evidence="8">
    <location>
        <begin position="710"/>
        <end position="756"/>
    </location>
</feature>
<keyword evidence="5 9" id="KW-1133">Transmembrane helix</keyword>
<comment type="caution">
    <text evidence="11">The sequence shown here is derived from an EMBL/GenBank/DDBJ whole genome shotgun (WGS) entry which is preliminary data.</text>
</comment>
<keyword evidence="7" id="KW-0325">Glycoprotein</keyword>
<evidence type="ECO:0000256" key="9">
    <source>
        <dbReference type="SAM" id="Phobius"/>
    </source>
</evidence>
<dbReference type="Pfam" id="PF07779">
    <property type="entry name" value="Cas1_AcylT"/>
    <property type="match status" value="1"/>
</dbReference>
<evidence type="ECO:0000256" key="4">
    <source>
        <dbReference type="ARBA" id="ARBA00022692"/>
    </source>
</evidence>
<feature type="domain" description="Cas1p 10 TM acyl transferase" evidence="10">
    <location>
        <begin position="248"/>
        <end position="696"/>
    </location>
</feature>
<reference evidence="11" key="1">
    <citation type="submission" date="2020-01" db="EMBL/GenBank/DDBJ databases">
        <title>Genome Sequencing of Three Apophysomyces-Like Fungal Strains Confirms a Novel Fungal Genus in the Mucoromycota with divergent Burkholderia-like Endosymbiotic Bacteria.</title>
        <authorList>
            <person name="Stajich J.E."/>
            <person name="Macias A.M."/>
            <person name="Carter-House D."/>
            <person name="Lovett B."/>
            <person name="Kasson L.R."/>
            <person name="Berry K."/>
            <person name="Grigoriev I."/>
            <person name="Chang Y."/>
            <person name="Spatafora J."/>
            <person name="Kasson M.T."/>
        </authorList>
    </citation>
    <scope>NUCLEOTIDE SEQUENCE</scope>
    <source>
        <strain evidence="11">NRRL A-21654</strain>
    </source>
</reference>
<organism evidence="11 12">
    <name type="scientific">Apophysomyces ossiformis</name>
    <dbReference type="NCBI Taxonomy" id="679940"/>
    <lineage>
        <taxon>Eukaryota</taxon>
        <taxon>Fungi</taxon>
        <taxon>Fungi incertae sedis</taxon>
        <taxon>Mucoromycota</taxon>
        <taxon>Mucoromycotina</taxon>
        <taxon>Mucoromycetes</taxon>
        <taxon>Mucorales</taxon>
        <taxon>Mucorineae</taxon>
        <taxon>Mucoraceae</taxon>
        <taxon>Apophysomyces</taxon>
    </lineage>
</organism>
<dbReference type="GO" id="GO:0005794">
    <property type="term" value="C:Golgi apparatus"/>
    <property type="evidence" value="ECO:0007669"/>
    <property type="project" value="UniProtKB-ARBA"/>
</dbReference>
<keyword evidence="12" id="KW-1185">Reference proteome</keyword>
<evidence type="ECO:0000256" key="2">
    <source>
        <dbReference type="ARBA" id="ARBA00010666"/>
    </source>
</evidence>
<dbReference type="InterPro" id="IPR012419">
    <property type="entry name" value="Cas1_AcylTrans_dom"/>
</dbReference>
<comment type="subcellular location">
    <subcellularLocation>
        <location evidence="1">Membrane</location>
        <topology evidence="1">Multi-pass membrane protein</topology>
    </subcellularLocation>
</comment>
<feature type="transmembrane region" description="Helical" evidence="9">
    <location>
        <begin position="262"/>
        <end position="282"/>
    </location>
</feature>
<keyword evidence="3" id="KW-0808">Transferase</keyword>
<sequence>MLNEGWWLDEAHTKWQPAGCMMHTYESHEISTCLNHSRILYIGDSITRTQFFSTAQLIQKDIDTSGPKHSDRQYEFRDQRLLFEFWWDPYLNSSKTIDLLAATDAIRQPSLLVVGTGSWFMRWHTEDDYFDLWKEAVDRVFEAVKRSTRLADAVILSPVEVPRPDRLSEERAQTITVEKAYKMNDYLKQKEAIIHPRTPFAIPFSWNKVAEGVDDTEDGLHYGSSITSMQSQLALNFRCNDQLSKTFPMDTTCCYHYPTPKWYQNFIFLFFLLLVPIGCYIVSSESISKSVMSILPPEPILHTLFVFGLCLIYMYFGDRTQLFGKAQKQFEPLAFTFLMILVLGAGLLTLKVKKEGDQGFLNRHQTDEWKGWMQVIILVYHFLGASKVSGIYNAVRVLVAAYLFQTGYGHFFFFYKKADFGLGRVMNVMVRLNLLTFFLQYLMDTDYLSYYFTPLVSFWFLFIWLTMYIGNQANKTPWFILGKIVIACTVSSLIIHYPGVLETAFTTLEYFFNIHWNVTEWRFRLGLDAWIVYAGMLTAYANIKFSEHKLNEHPLWPRAKQMSAAISVFALVWYFWYELTRADKIEYNKTHPYISWIPILAFIVLRNATVWLRNTYSQFFAFIGRISLETFIGQFHMWLAGDTKGLLIVLTNPTWAHGLGFWLNFTISSALFIVTCQQLSRTTNELTRWICTSQPKPQIARSEYQEVPLLPTSTRGQQGKETAVATDEADTSGQAEGSGPTNTGEEDNEMEQPKRPSLAQRLTYVLKSDTRVKVFLFIVGIGIVNRYC</sequence>
<proteinExistence type="inferred from homology"/>
<feature type="transmembrane region" description="Helical" evidence="9">
    <location>
        <begin position="425"/>
        <end position="443"/>
    </location>
</feature>
<evidence type="ECO:0000256" key="8">
    <source>
        <dbReference type="SAM" id="MobiDB-lite"/>
    </source>
</evidence>
<feature type="transmembrane region" description="Helical" evidence="9">
    <location>
        <begin position="332"/>
        <end position="350"/>
    </location>
</feature>
<gene>
    <name evidence="11" type="ORF">EC973_008096</name>
</gene>
<feature type="transmembrane region" description="Helical" evidence="9">
    <location>
        <begin position="394"/>
        <end position="413"/>
    </location>
</feature>
<evidence type="ECO:0000313" key="12">
    <source>
        <dbReference type="Proteomes" id="UP000605846"/>
    </source>
</evidence>
<feature type="transmembrane region" description="Helical" evidence="9">
    <location>
        <begin position="521"/>
        <end position="541"/>
    </location>
</feature>
<feature type="compositionally biased region" description="Polar residues" evidence="8">
    <location>
        <begin position="711"/>
        <end position="720"/>
    </location>
</feature>